<dbReference type="GO" id="GO:0070224">
    <property type="term" value="F:sulfide:quinone oxidoreductase activity"/>
    <property type="evidence" value="ECO:0007669"/>
    <property type="project" value="TreeGrafter"/>
</dbReference>
<keyword evidence="2" id="KW-1185">Reference proteome</keyword>
<dbReference type="InterPro" id="IPR036188">
    <property type="entry name" value="FAD/NAD-bd_sf"/>
</dbReference>
<proteinExistence type="predicted"/>
<evidence type="ECO:0000313" key="2">
    <source>
        <dbReference type="Proteomes" id="UP000278807"/>
    </source>
</evidence>
<dbReference type="AlphaFoldDB" id="A0A3P7SQM1"/>
<dbReference type="GO" id="GO:0070221">
    <property type="term" value="P:sulfide oxidation, using sulfide:quinone oxidoreductase"/>
    <property type="evidence" value="ECO:0007669"/>
    <property type="project" value="TreeGrafter"/>
</dbReference>
<dbReference type="InterPro" id="IPR015904">
    <property type="entry name" value="Sulphide_quinone_reductase"/>
</dbReference>
<sequence>MANQTVDNLGNIHLTNEEIYSIQFIYDFLHITPPMSAPEELKTGPDLSSPDSNGFATVNPETLRHVKYKNIFALGDCSNIPTSKTAAAISSESQVLCANLADVIKGGSGEYNGYTSCPLITGYWKGILAEFDYKLTPMETFPVDQSQERAFFAWFKRNVLPPLYWNGLIKGSWNGPSTLRKIFHLGRG</sequence>
<name>A0A3P7SQM1_RODNA</name>
<dbReference type="OrthoDB" id="5376590at2759"/>
<dbReference type="GO" id="GO:0071949">
    <property type="term" value="F:FAD binding"/>
    <property type="evidence" value="ECO:0007669"/>
    <property type="project" value="TreeGrafter"/>
</dbReference>
<evidence type="ECO:0000313" key="1">
    <source>
        <dbReference type="EMBL" id="VDO10526.1"/>
    </source>
</evidence>
<accession>A0A3P7SQM1</accession>
<protein>
    <recommendedName>
        <fullName evidence="3">FAD/NAD(P)-binding domain-containing protein</fullName>
    </recommendedName>
</protein>
<dbReference type="EMBL" id="UZAE01013593">
    <property type="protein sequence ID" value="VDO10526.1"/>
    <property type="molecule type" value="Genomic_DNA"/>
</dbReference>
<dbReference type="GO" id="GO:0005739">
    <property type="term" value="C:mitochondrion"/>
    <property type="evidence" value="ECO:0007669"/>
    <property type="project" value="TreeGrafter"/>
</dbReference>
<dbReference type="PANTHER" id="PTHR10632:SF2">
    <property type="entry name" value="SULFIDE:QUINONE OXIDOREDUCTASE, MITOCHONDRIAL"/>
    <property type="match status" value="1"/>
</dbReference>
<organism evidence="1 2">
    <name type="scientific">Rodentolepis nana</name>
    <name type="common">Dwarf tapeworm</name>
    <name type="synonym">Hymenolepis nana</name>
    <dbReference type="NCBI Taxonomy" id="102285"/>
    <lineage>
        <taxon>Eukaryota</taxon>
        <taxon>Metazoa</taxon>
        <taxon>Spiralia</taxon>
        <taxon>Lophotrochozoa</taxon>
        <taxon>Platyhelminthes</taxon>
        <taxon>Cestoda</taxon>
        <taxon>Eucestoda</taxon>
        <taxon>Cyclophyllidea</taxon>
        <taxon>Hymenolepididae</taxon>
        <taxon>Rodentolepis</taxon>
    </lineage>
</organism>
<gene>
    <name evidence="1" type="ORF">HNAJ_LOCUS11469</name>
</gene>
<evidence type="ECO:0008006" key="3">
    <source>
        <dbReference type="Google" id="ProtNLM"/>
    </source>
</evidence>
<dbReference type="PANTHER" id="PTHR10632">
    <property type="entry name" value="SULFIDE:QUINONE OXIDOREDUCTASE"/>
    <property type="match status" value="1"/>
</dbReference>
<dbReference type="SUPFAM" id="SSF51905">
    <property type="entry name" value="FAD/NAD(P)-binding domain"/>
    <property type="match status" value="1"/>
</dbReference>
<dbReference type="Gene3D" id="3.50.50.100">
    <property type="match status" value="1"/>
</dbReference>
<dbReference type="Proteomes" id="UP000278807">
    <property type="component" value="Unassembled WGS sequence"/>
</dbReference>
<reference evidence="1 2" key="1">
    <citation type="submission" date="2018-11" db="EMBL/GenBank/DDBJ databases">
        <authorList>
            <consortium name="Pathogen Informatics"/>
        </authorList>
    </citation>
    <scope>NUCLEOTIDE SEQUENCE [LARGE SCALE GENOMIC DNA]</scope>
</reference>